<dbReference type="AlphaFoldDB" id="A0A1F6Y7M4"/>
<dbReference type="Proteomes" id="UP000178645">
    <property type="component" value="Unassembled WGS sequence"/>
</dbReference>
<evidence type="ECO:0000256" key="4">
    <source>
        <dbReference type="ARBA" id="ARBA00022989"/>
    </source>
</evidence>
<dbReference type="CDD" id="cd15904">
    <property type="entry name" value="TSPO_MBR"/>
    <property type="match status" value="1"/>
</dbReference>
<protein>
    <submittedName>
        <fullName evidence="7">TspO protein</fullName>
    </submittedName>
</protein>
<dbReference type="PANTHER" id="PTHR10057">
    <property type="entry name" value="PERIPHERAL-TYPE BENZODIAZEPINE RECEPTOR"/>
    <property type="match status" value="1"/>
</dbReference>
<dbReference type="FunFam" id="1.20.1260.100:FF:000001">
    <property type="entry name" value="translocator protein 2"/>
    <property type="match status" value="1"/>
</dbReference>
<feature type="transmembrane region" description="Helical" evidence="6">
    <location>
        <begin position="105"/>
        <end position="123"/>
    </location>
</feature>
<comment type="subcellular location">
    <subcellularLocation>
        <location evidence="1">Membrane</location>
        <topology evidence="1">Multi-pass membrane protein</topology>
    </subcellularLocation>
</comment>
<reference evidence="7 8" key="1">
    <citation type="journal article" date="2016" name="Nat. Commun.">
        <title>Thousands of microbial genomes shed light on interconnected biogeochemical processes in an aquifer system.</title>
        <authorList>
            <person name="Anantharaman K."/>
            <person name="Brown C.T."/>
            <person name="Hug L.A."/>
            <person name="Sharon I."/>
            <person name="Castelle C.J."/>
            <person name="Probst A.J."/>
            <person name="Thomas B.C."/>
            <person name="Singh A."/>
            <person name="Wilkins M.J."/>
            <person name="Karaoz U."/>
            <person name="Brodie E.L."/>
            <person name="Williams K.H."/>
            <person name="Hubbard S.S."/>
            <person name="Banfield J.F."/>
        </authorList>
    </citation>
    <scope>NUCLEOTIDE SEQUENCE [LARGE SCALE GENOMIC DNA]</scope>
</reference>
<feature type="transmembrane region" description="Helical" evidence="6">
    <location>
        <begin position="46"/>
        <end position="67"/>
    </location>
</feature>
<feature type="transmembrane region" description="Helical" evidence="6">
    <location>
        <begin position="79"/>
        <end position="99"/>
    </location>
</feature>
<evidence type="ECO:0000256" key="1">
    <source>
        <dbReference type="ARBA" id="ARBA00004141"/>
    </source>
</evidence>
<feature type="transmembrane region" description="Helical" evidence="6">
    <location>
        <begin position="7"/>
        <end position="26"/>
    </location>
</feature>
<comment type="caution">
    <text evidence="7">The sequence shown here is derived from an EMBL/GenBank/DDBJ whole genome shotgun (WGS) entry which is preliminary data.</text>
</comment>
<evidence type="ECO:0000256" key="5">
    <source>
        <dbReference type="ARBA" id="ARBA00023136"/>
    </source>
</evidence>
<gene>
    <name evidence="7" type="ORF">A3G53_02990</name>
</gene>
<keyword evidence="5 6" id="KW-0472">Membrane</keyword>
<name>A0A1F6Y7M4_9BACT</name>
<evidence type="ECO:0000313" key="7">
    <source>
        <dbReference type="EMBL" id="OGJ02332.1"/>
    </source>
</evidence>
<dbReference type="GO" id="GO:0016020">
    <property type="term" value="C:membrane"/>
    <property type="evidence" value="ECO:0007669"/>
    <property type="project" value="UniProtKB-SubCell"/>
</dbReference>
<dbReference type="InterPro" id="IPR038330">
    <property type="entry name" value="TspO/MBR-related_sf"/>
</dbReference>
<dbReference type="PANTHER" id="PTHR10057:SF0">
    <property type="entry name" value="TRANSLOCATOR PROTEIN"/>
    <property type="match status" value="1"/>
</dbReference>
<evidence type="ECO:0000256" key="2">
    <source>
        <dbReference type="ARBA" id="ARBA00007524"/>
    </source>
</evidence>
<dbReference type="InterPro" id="IPR004307">
    <property type="entry name" value="TspO_MBR"/>
</dbReference>
<evidence type="ECO:0000256" key="3">
    <source>
        <dbReference type="ARBA" id="ARBA00022692"/>
    </source>
</evidence>
<dbReference type="EMBL" id="MFVU01000008">
    <property type="protein sequence ID" value="OGJ02332.1"/>
    <property type="molecule type" value="Genomic_DNA"/>
</dbReference>
<evidence type="ECO:0000313" key="8">
    <source>
        <dbReference type="Proteomes" id="UP000178645"/>
    </source>
</evidence>
<dbReference type="PIRSF" id="PIRSF005859">
    <property type="entry name" value="PBR"/>
    <property type="match status" value="1"/>
</dbReference>
<feature type="transmembrane region" description="Helical" evidence="6">
    <location>
        <begin position="130"/>
        <end position="152"/>
    </location>
</feature>
<organism evidence="7 8">
    <name type="scientific">Candidatus Nomurabacteria bacterium RIFCSPLOWO2_12_FULL_44_11</name>
    <dbReference type="NCBI Taxonomy" id="1801796"/>
    <lineage>
        <taxon>Bacteria</taxon>
        <taxon>Candidatus Nomuraibacteriota</taxon>
    </lineage>
</organism>
<accession>A0A1F6Y7M4</accession>
<dbReference type="Gene3D" id="1.20.1260.100">
    <property type="entry name" value="TspO/MBR protein"/>
    <property type="match status" value="1"/>
</dbReference>
<proteinExistence type="inferred from homology"/>
<keyword evidence="4 6" id="KW-1133">Transmembrane helix</keyword>
<sequence length="155" mass="17277">MKDFLKLIFSVGVSLGAGVVGSLFTAPAVQSSWYLELVKPALNPPAWIFGPVWITLYFLMGISLWLIWKSDSKEKGRAVWLFAIQLALNAVWSPIFFGAQSIGNALAVIVLLWAGIVLTILVFKKISKVAAWLLVPYILWVSFAVYLNYSIWVLN</sequence>
<keyword evidence="3 6" id="KW-0812">Transmembrane</keyword>
<dbReference type="GO" id="GO:0033013">
    <property type="term" value="P:tetrapyrrole metabolic process"/>
    <property type="evidence" value="ECO:0007669"/>
    <property type="project" value="UniProtKB-ARBA"/>
</dbReference>
<dbReference type="Pfam" id="PF03073">
    <property type="entry name" value="TspO_MBR"/>
    <property type="match status" value="1"/>
</dbReference>
<comment type="similarity">
    <text evidence="2">Belongs to the TspO/BZRP family.</text>
</comment>
<evidence type="ECO:0000256" key="6">
    <source>
        <dbReference type="SAM" id="Phobius"/>
    </source>
</evidence>